<organism evidence="2 3">
    <name type="scientific">Opisthorchis viverrini</name>
    <name type="common">Southeast Asian liver fluke</name>
    <dbReference type="NCBI Taxonomy" id="6198"/>
    <lineage>
        <taxon>Eukaryota</taxon>
        <taxon>Metazoa</taxon>
        <taxon>Spiralia</taxon>
        <taxon>Lophotrochozoa</taxon>
        <taxon>Platyhelminthes</taxon>
        <taxon>Trematoda</taxon>
        <taxon>Digenea</taxon>
        <taxon>Opisthorchiida</taxon>
        <taxon>Opisthorchiata</taxon>
        <taxon>Opisthorchiidae</taxon>
        <taxon>Opisthorchis</taxon>
    </lineage>
</organism>
<dbReference type="CTD" id="20326566"/>
<dbReference type="Proteomes" id="UP000054324">
    <property type="component" value="Unassembled WGS sequence"/>
</dbReference>
<dbReference type="GeneID" id="20326566"/>
<evidence type="ECO:0000313" key="2">
    <source>
        <dbReference type="EMBL" id="KER18015.1"/>
    </source>
</evidence>
<dbReference type="AlphaFoldDB" id="A0A074Z3U7"/>
<keyword evidence="3" id="KW-1185">Reference proteome</keyword>
<dbReference type="EMBL" id="KL619048">
    <property type="protein sequence ID" value="KER18015.1"/>
    <property type="molecule type" value="Genomic_DNA"/>
</dbReference>
<feature type="compositionally biased region" description="Polar residues" evidence="1">
    <location>
        <begin position="1"/>
        <end position="12"/>
    </location>
</feature>
<protein>
    <submittedName>
        <fullName evidence="2">Uncharacterized protein</fullName>
    </submittedName>
</protein>
<feature type="region of interest" description="Disordered" evidence="1">
    <location>
        <begin position="1"/>
        <end position="39"/>
    </location>
</feature>
<proteinExistence type="predicted"/>
<evidence type="ECO:0000313" key="3">
    <source>
        <dbReference type="Proteomes" id="UP000054324"/>
    </source>
</evidence>
<evidence type="ECO:0000256" key="1">
    <source>
        <dbReference type="SAM" id="MobiDB-lite"/>
    </source>
</evidence>
<gene>
    <name evidence="2" type="ORF">T265_12398</name>
</gene>
<accession>A0A074Z3U7</accession>
<dbReference type="KEGG" id="ovi:T265_12398"/>
<sequence length="61" mass="6624">MNPANVTSSTANPAVPINPLTRMKDPHAHHCHTPNSTQWDEAGQMNTTLMEICTNVLDGLV</sequence>
<name>A0A074Z3U7_OPIVI</name>
<reference evidence="2 3" key="1">
    <citation type="submission" date="2013-11" db="EMBL/GenBank/DDBJ databases">
        <title>Opisthorchis viverrini - life in the bile duct.</title>
        <authorList>
            <person name="Young N.D."/>
            <person name="Nagarajan N."/>
            <person name="Lin S.J."/>
            <person name="Korhonen P.K."/>
            <person name="Jex A.R."/>
            <person name="Hall R.S."/>
            <person name="Safavi-Hemami H."/>
            <person name="Kaewkong W."/>
            <person name="Bertrand D."/>
            <person name="Gao S."/>
            <person name="Seet Q."/>
            <person name="Wongkham S."/>
            <person name="Teh B.T."/>
            <person name="Wongkham C."/>
            <person name="Intapan P.M."/>
            <person name="Maleewong W."/>
            <person name="Yang X."/>
            <person name="Hu M."/>
            <person name="Wang Z."/>
            <person name="Hofmann A."/>
            <person name="Sternberg P.W."/>
            <person name="Tan P."/>
            <person name="Wang J."/>
            <person name="Gasser R.B."/>
        </authorList>
    </citation>
    <scope>NUCLEOTIDE SEQUENCE [LARGE SCALE GENOMIC DNA]</scope>
</reference>
<dbReference type="RefSeq" id="XP_009178238.1">
    <property type="nucleotide sequence ID" value="XM_009179974.1"/>
</dbReference>